<evidence type="ECO:0000313" key="13">
    <source>
        <dbReference type="Proteomes" id="UP000504608"/>
    </source>
</evidence>
<evidence type="ECO:0000256" key="10">
    <source>
        <dbReference type="ARBA" id="ARBA00045588"/>
    </source>
</evidence>
<reference evidence="14" key="1">
    <citation type="submission" date="2025-08" db="UniProtKB">
        <authorList>
            <consortium name="RefSeq"/>
        </authorList>
    </citation>
    <scope>IDENTIFICATION</scope>
    <source>
        <tissue evidence="14">Young leaves</tissue>
    </source>
</reference>
<feature type="transmembrane region" description="Helical" evidence="11">
    <location>
        <begin position="272"/>
        <end position="293"/>
    </location>
</feature>
<dbReference type="GO" id="GO:0012505">
    <property type="term" value="C:endomembrane system"/>
    <property type="evidence" value="ECO:0007669"/>
    <property type="project" value="UniProtKB-SubCell"/>
</dbReference>
<keyword evidence="3" id="KW-0813">Transport</keyword>
<evidence type="ECO:0000313" key="14">
    <source>
        <dbReference type="RefSeq" id="XP_022992286.1"/>
    </source>
</evidence>
<keyword evidence="6" id="KW-0029">Amino-acid transport</keyword>
<feature type="transmembrane region" description="Helical" evidence="11">
    <location>
        <begin position="418"/>
        <end position="442"/>
    </location>
</feature>
<evidence type="ECO:0000256" key="7">
    <source>
        <dbReference type="ARBA" id="ARBA00022989"/>
    </source>
</evidence>
<dbReference type="Pfam" id="PF01490">
    <property type="entry name" value="Aa_trans"/>
    <property type="match status" value="1"/>
</dbReference>
<name>A0A6J1JT54_CUCMA</name>
<dbReference type="GO" id="GO:0006865">
    <property type="term" value="P:amino acid transport"/>
    <property type="evidence" value="ECO:0007669"/>
    <property type="project" value="UniProtKB-KW"/>
</dbReference>
<keyword evidence="4 11" id="KW-0812">Transmembrane</keyword>
<evidence type="ECO:0000256" key="1">
    <source>
        <dbReference type="ARBA" id="ARBA00004127"/>
    </source>
</evidence>
<sequence>MGTEAQISGDAVAREKENGGAHVQSTAELDAGALFVLKSRGSWLHCGYHLTTSIVAPALLSLPFALSVLGWVGGIISLLACGFLTFYSYNLLSIVLEHHATCGTRLLRFRDMATFILGSKWGTYFVGPIQFGVCYGVVVSGIVLGGQNLKYIYVVSNPEGTMKLYQFIIIFGALILLLAQVPSFHSLRHINLLSLVLSLAYSACVTAASLHLGCSKNAPARNYSLEGSEVSQLFNAFNGISIIATTYACGILPEIQATLAAPVKGKMFKGLCLCYTVIAATFFSVAISGYWAFGNEAEGTILTNFMGHNLLPSWFLVMTNAFCLLQISAVTGVYLQPTNEAFEKKFADPTKSQFSIRNMAPRLISRSLSVVTATIFAAMVPFFGDLMALIGALGFVPLDFIMPMVFYNVTIKPSKSGYIFWINILIIAVSSVLVAVGGVASIRQIVLDAKAYRLFANL</sequence>
<accession>A0A6J1JT54</accession>
<keyword evidence="7 11" id="KW-1133">Transmembrane helix</keyword>
<feature type="transmembrane region" description="Helical" evidence="11">
    <location>
        <begin position="386"/>
        <end position="406"/>
    </location>
</feature>
<dbReference type="RefSeq" id="XP_022992286.1">
    <property type="nucleotide sequence ID" value="XM_023136518.1"/>
</dbReference>
<feature type="transmembrane region" description="Helical" evidence="11">
    <location>
        <begin position="363"/>
        <end position="380"/>
    </location>
</feature>
<evidence type="ECO:0000256" key="5">
    <source>
        <dbReference type="ARBA" id="ARBA00022847"/>
    </source>
</evidence>
<dbReference type="KEGG" id="cmax:111488649"/>
<dbReference type="GeneID" id="111488649"/>
<keyword evidence="5" id="KW-0769">Symport</keyword>
<dbReference type="Proteomes" id="UP000504608">
    <property type="component" value="Unplaced"/>
</dbReference>
<protein>
    <submittedName>
        <fullName evidence="14">GABA transporter 1-like</fullName>
    </submittedName>
</protein>
<feature type="transmembrane region" description="Helical" evidence="11">
    <location>
        <begin position="75"/>
        <end position="100"/>
    </location>
</feature>
<evidence type="ECO:0000256" key="2">
    <source>
        <dbReference type="ARBA" id="ARBA00005590"/>
    </source>
</evidence>
<feature type="transmembrane region" description="Helical" evidence="11">
    <location>
        <begin position="121"/>
        <end position="144"/>
    </location>
</feature>
<dbReference type="GO" id="GO:0015293">
    <property type="term" value="F:symporter activity"/>
    <property type="evidence" value="ECO:0007669"/>
    <property type="project" value="UniProtKB-KW"/>
</dbReference>
<evidence type="ECO:0000256" key="8">
    <source>
        <dbReference type="ARBA" id="ARBA00023136"/>
    </source>
</evidence>
<feature type="transmembrane region" description="Helical" evidence="11">
    <location>
        <begin position="233"/>
        <end position="252"/>
    </location>
</feature>
<evidence type="ECO:0000256" key="3">
    <source>
        <dbReference type="ARBA" id="ARBA00022448"/>
    </source>
</evidence>
<dbReference type="PANTHER" id="PTHR48017">
    <property type="entry name" value="OS05G0424000 PROTEIN-RELATED"/>
    <property type="match status" value="1"/>
</dbReference>
<feature type="transmembrane region" description="Helical" evidence="11">
    <location>
        <begin position="164"/>
        <end position="181"/>
    </location>
</feature>
<keyword evidence="8 11" id="KW-0472">Membrane</keyword>
<evidence type="ECO:0000256" key="6">
    <source>
        <dbReference type="ARBA" id="ARBA00022970"/>
    </source>
</evidence>
<dbReference type="OrthoDB" id="40134at2759"/>
<keyword evidence="13" id="KW-1185">Reference proteome</keyword>
<gene>
    <name evidence="14" type="primary">LOC111488649</name>
</gene>
<evidence type="ECO:0000259" key="12">
    <source>
        <dbReference type="Pfam" id="PF01490"/>
    </source>
</evidence>
<feature type="transmembrane region" description="Helical" evidence="11">
    <location>
        <begin position="313"/>
        <end position="335"/>
    </location>
</feature>
<evidence type="ECO:0000256" key="4">
    <source>
        <dbReference type="ARBA" id="ARBA00022692"/>
    </source>
</evidence>
<comment type="subcellular location">
    <subcellularLocation>
        <location evidence="1">Endomembrane system</location>
        <topology evidence="1">Multi-pass membrane protein</topology>
    </subcellularLocation>
</comment>
<comment type="function">
    <text evidence="10">Carrier protein involved in proton-driven auxin influx. Mediates the formation of auxin gradient from developing leaves (site of auxin biosynthesis) to tips by contributing to the loading of auxin in vascular tissues and facilitating acropetal (base to tip) auxin transport within inner tissues of the root apex, and basipetal (tip to base) auxin transport within outer tissues of the root apex. May be involved in lateral roots and nodules formation.</text>
</comment>
<comment type="similarity">
    <text evidence="2">Belongs to the amino acid/polyamine transporter 2 family. Amino acid/auxin permease (AAAP) (TC 2.A.18.1) subfamily.</text>
</comment>
<proteinExistence type="inferred from homology"/>
<keyword evidence="9" id="KW-0927">Auxin signaling pathway</keyword>
<dbReference type="GO" id="GO:0009734">
    <property type="term" value="P:auxin-activated signaling pathway"/>
    <property type="evidence" value="ECO:0007669"/>
    <property type="project" value="UniProtKB-KW"/>
</dbReference>
<evidence type="ECO:0000256" key="9">
    <source>
        <dbReference type="ARBA" id="ARBA00023294"/>
    </source>
</evidence>
<feature type="domain" description="Amino acid transporter transmembrane" evidence="12">
    <location>
        <begin position="40"/>
        <end position="441"/>
    </location>
</feature>
<dbReference type="InterPro" id="IPR013057">
    <property type="entry name" value="AA_transpt_TM"/>
</dbReference>
<evidence type="ECO:0000256" key="11">
    <source>
        <dbReference type="SAM" id="Phobius"/>
    </source>
</evidence>
<organism evidence="13 14">
    <name type="scientific">Cucurbita maxima</name>
    <name type="common">Pumpkin</name>
    <name type="synonym">Winter squash</name>
    <dbReference type="NCBI Taxonomy" id="3661"/>
    <lineage>
        <taxon>Eukaryota</taxon>
        <taxon>Viridiplantae</taxon>
        <taxon>Streptophyta</taxon>
        <taxon>Embryophyta</taxon>
        <taxon>Tracheophyta</taxon>
        <taxon>Spermatophyta</taxon>
        <taxon>Magnoliopsida</taxon>
        <taxon>eudicotyledons</taxon>
        <taxon>Gunneridae</taxon>
        <taxon>Pentapetalae</taxon>
        <taxon>rosids</taxon>
        <taxon>fabids</taxon>
        <taxon>Cucurbitales</taxon>
        <taxon>Cucurbitaceae</taxon>
        <taxon>Cucurbiteae</taxon>
        <taxon>Cucurbita</taxon>
    </lineage>
</organism>
<feature type="transmembrane region" description="Helical" evidence="11">
    <location>
        <begin position="193"/>
        <end position="213"/>
    </location>
</feature>
<dbReference type="AlphaFoldDB" id="A0A6J1JT54"/>
<feature type="transmembrane region" description="Helical" evidence="11">
    <location>
        <begin position="48"/>
        <end position="69"/>
    </location>
</feature>